<dbReference type="PANTHER" id="PTHR43537:SF53">
    <property type="entry name" value="HTH-TYPE TRANSCRIPTIONAL REPRESSOR NANR"/>
    <property type="match status" value="1"/>
</dbReference>
<evidence type="ECO:0000256" key="1">
    <source>
        <dbReference type="ARBA" id="ARBA00023015"/>
    </source>
</evidence>
<feature type="domain" description="GntR C-terminal" evidence="5">
    <location>
        <begin position="78"/>
        <end position="201"/>
    </location>
</feature>
<dbReference type="Proteomes" id="UP000825701">
    <property type="component" value="Chromosome"/>
</dbReference>
<evidence type="ECO:0000313" key="7">
    <source>
        <dbReference type="Proteomes" id="UP000825701"/>
    </source>
</evidence>
<evidence type="ECO:0000259" key="4">
    <source>
        <dbReference type="SMART" id="SM00345"/>
    </source>
</evidence>
<organism evidence="6 7">
    <name type="scientific">Chenggangzhangella methanolivorans</name>
    <dbReference type="NCBI Taxonomy" id="1437009"/>
    <lineage>
        <taxon>Bacteria</taxon>
        <taxon>Pseudomonadati</taxon>
        <taxon>Pseudomonadota</taxon>
        <taxon>Alphaproteobacteria</taxon>
        <taxon>Hyphomicrobiales</taxon>
        <taxon>Methylopilaceae</taxon>
        <taxon>Chenggangzhangella</taxon>
    </lineage>
</organism>
<dbReference type="RefSeq" id="WP_378148612.1">
    <property type="nucleotide sequence ID" value="NZ_JBHRXS010000006.1"/>
</dbReference>
<keyword evidence="7" id="KW-1185">Reference proteome</keyword>
<dbReference type="InterPro" id="IPR011711">
    <property type="entry name" value="GntR_C"/>
</dbReference>
<evidence type="ECO:0000256" key="3">
    <source>
        <dbReference type="ARBA" id="ARBA00023163"/>
    </source>
</evidence>
<dbReference type="EMBL" id="CP081869">
    <property type="protein sequence ID" value="QZO02211.1"/>
    <property type="molecule type" value="Genomic_DNA"/>
</dbReference>
<dbReference type="SMART" id="SM00895">
    <property type="entry name" value="FCD"/>
    <property type="match status" value="1"/>
</dbReference>
<sequence>METPTRADAAYEALRRAIIEQALAPGAKLREDEIGAHFGVSRTLARAALSRLQSEGLVDAQRKRVATVASPSVEEARAIFEVRRCLERETVRLVVERWSPEMAARLLAHVDEEDEAARRGDAAAAGRLAGEFHIVLAGLTGNPLLARYVSEVVSRSSLILAVHGRPHQSDCATAEHRGVIAALAARDADRAAALMAAHLAAVTARALPETPTAPATLSDVLARYAG</sequence>
<dbReference type="Pfam" id="PF00392">
    <property type="entry name" value="GntR"/>
    <property type="match status" value="1"/>
</dbReference>
<proteinExistence type="predicted"/>
<dbReference type="Gene3D" id="1.10.10.10">
    <property type="entry name" value="Winged helix-like DNA-binding domain superfamily/Winged helix DNA-binding domain"/>
    <property type="match status" value="1"/>
</dbReference>
<dbReference type="SUPFAM" id="SSF48008">
    <property type="entry name" value="GntR ligand-binding domain-like"/>
    <property type="match status" value="1"/>
</dbReference>
<keyword evidence="2" id="KW-0238">DNA-binding</keyword>
<dbReference type="InterPro" id="IPR008920">
    <property type="entry name" value="TF_FadR/GntR_C"/>
</dbReference>
<dbReference type="KEGG" id="cmet:K6K41_00295"/>
<accession>A0A9E6RIQ9</accession>
<dbReference type="GO" id="GO:0003677">
    <property type="term" value="F:DNA binding"/>
    <property type="evidence" value="ECO:0007669"/>
    <property type="project" value="UniProtKB-KW"/>
</dbReference>
<dbReference type="AlphaFoldDB" id="A0A9E6RIQ9"/>
<gene>
    <name evidence="6" type="ORF">K6K41_00295</name>
</gene>
<dbReference type="GO" id="GO:0003700">
    <property type="term" value="F:DNA-binding transcription factor activity"/>
    <property type="evidence" value="ECO:0007669"/>
    <property type="project" value="InterPro"/>
</dbReference>
<evidence type="ECO:0000256" key="2">
    <source>
        <dbReference type="ARBA" id="ARBA00023125"/>
    </source>
</evidence>
<dbReference type="Gene3D" id="1.20.120.530">
    <property type="entry name" value="GntR ligand-binding domain-like"/>
    <property type="match status" value="1"/>
</dbReference>
<dbReference type="Pfam" id="PF07729">
    <property type="entry name" value="FCD"/>
    <property type="match status" value="1"/>
</dbReference>
<keyword evidence="1" id="KW-0805">Transcription regulation</keyword>
<dbReference type="PANTHER" id="PTHR43537">
    <property type="entry name" value="TRANSCRIPTIONAL REGULATOR, GNTR FAMILY"/>
    <property type="match status" value="1"/>
</dbReference>
<evidence type="ECO:0000259" key="5">
    <source>
        <dbReference type="SMART" id="SM00895"/>
    </source>
</evidence>
<evidence type="ECO:0000313" key="6">
    <source>
        <dbReference type="EMBL" id="QZO02211.1"/>
    </source>
</evidence>
<protein>
    <submittedName>
        <fullName evidence="6">GntR family transcriptional regulator</fullName>
    </submittedName>
</protein>
<name>A0A9E6RIQ9_9HYPH</name>
<dbReference type="SUPFAM" id="SSF46785">
    <property type="entry name" value="Winged helix' DNA-binding domain"/>
    <property type="match status" value="1"/>
</dbReference>
<dbReference type="InterPro" id="IPR036390">
    <property type="entry name" value="WH_DNA-bd_sf"/>
</dbReference>
<dbReference type="InterPro" id="IPR000524">
    <property type="entry name" value="Tscrpt_reg_HTH_GntR"/>
</dbReference>
<dbReference type="InterPro" id="IPR036388">
    <property type="entry name" value="WH-like_DNA-bd_sf"/>
</dbReference>
<dbReference type="SMART" id="SM00345">
    <property type="entry name" value="HTH_GNTR"/>
    <property type="match status" value="1"/>
</dbReference>
<feature type="domain" description="HTH gntR-type" evidence="4">
    <location>
        <begin position="10"/>
        <end position="68"/>
    </location>
</feature>
<reference evidence="6" key="1">
    <citation type="submission" date="2021-08" db="EMBL/GenBank/DDBJ databases">
        <authorList>
            <person name="Zhang H."/>
            <person name="Xu M."/>
            <person name="Yu Z."/>
            <person name="Yang L."/>
            <person name="Cai Y."/>
        </authorList>
    </citation>
    <scope>NUCLEOTIDE SEQUENCE</scope>
    <source>
        <strain evidence="6">CHL1</strain>
    </source>
</reference>
<keyword evidence="3" id="KW-0804">Transcription</keyword>